<evidence type="ECO:0000313" key="3">
    <source>
        <dbReference type="EMBL" id="EMI20702.1"/>
    </source>
</evidence>
<dbReference type="GO" id="GO:0005509">
    <property type="term" value="F:calcium ion binding"/>
    <property type="evidence" value="ECO:0007669"/>
    <property type="project" value="InterPro"/>
</dbReference>
<proteinExistence type="predicted"/>
<organism evidence="3 4">
    <name type="scientific">Rhodopirellula maiorica SM1</name>
    <dbReference type="NCBI Taxonomy" id="1265738"/>
    <lineage>
        <taxon>Bacteria</taxon>
        <taxon>Pseudomonadati</taxon>
        <taxon>Planctomycetota</taxon>
        <taxon>Planctomycetia</taxon>
        <taxon>Pirellulales</taxon>
        <taxon>Pirellulaceae</taxon>
        <taxon>Novipirellula</taxon>
    </lineage>
</organism>
<feature type="region of interest" description="Disordered" evidence="1">
    <location>
        <begin position="1393"/>
        <end position="1429"/>
    </location>
</feature>
<reference evidence="3 4" key="1">
    <citation type="journal article" date="2013" name="Mar. Genomics">
        <title>Expression of sulfatases in Rhodopirellula baltica and the diversity of sulfatases in the genus Rhodopirellula.</title>
        <authorList>
            <person name="Wegner C.E."/>
            <person name="Richter-Heitmann T."/>
            <person name="Klindworth A."/>
            <person name="Klockow C."/>
            <person name="Richter M."/>
            <person name="Achstetter T."/>
            <person name="Glockner F.O."/>
            <person name="Harder J."/>
        </authorList>
    </citation>
    <scope>NUCLEOTIDE SEQUENCE [LARGE SCALE GENOMIC DNA]</scope>
    <source>
        <strain evidence="3 4">SM1</strain>
    </source>
</reference>
<keyword evidence="4" id="KW-1185">Reference proteome</keyword>
<evidence type="ECO:0000313" key="4">
    <source>
        <dbReference type="Proteomes" id="UP000011991"/>
    </source>
</evidence>
<dbReference type="GO" id="GO:0016020">
    <property type="term" value="C:membrane"/>
    <property type="evidence" value="ECO:0007669"/>
    <property type="project" value="InterPro"/>
</dbReference>
<dbReference type="Pfam" id="PF20009">
    <property type="entry name" value="GEVED"/>
    <property type="match status" value="1"/>
</dbReference>
<sequence length="5190" mass="545283">MIRSDGAMYGYIRLENGNGTVGQLVKIDPTDGSFLTTQNDNIPGNGTTPNTNIYTNANPPVSDQLDQFTISHDVDAFTFERTGTTGPSSAPVPTYDVYYSVRESDGTSKLYRARENGDASPRNASGGQPKYGYLGHIQSPGVINASETFLVRDSSNPVNSTTIEFRSKLPGKRGNDVSVIVTYDQVNSGAGATVTSASNPAATNPVINLRIRYTRDNNGAINGGPTAGAIVDAINNHVNARELITAVITSGNTGTNGRNFLPDGTISTIPLLGGDDGAIGPISGRVTGLSFDNFLSNGNLFGVTSAGEFLEINPDNGLVINRKEIFDSSGNPFSFQGLALGPQNVNDGAYANTLFAVTSSGEVVALDSAGEPVYAFESNNSSQLVTVSGTPSGDSFFTLTFDNGVTRQTTEPIKADAPYTSSVNEEQTISTDAYSGDFTLSFEKNQGAVSALLQPILTAPAPGTSQTIQVQNVSDQAFTEQWPATPFVIQVQNEQMLVTSQVGNAFTVTRGIHNTIPTTHPDTATVAEVTTSLLTTPMSATASSALTVTDLLSASSNLSISSPLALDISPTALILEVDDASLFPSAPFPIRVNGEEMLVSAVNLPANEFTISRAENGTTATSHLAGSQVQVVPVSGAPVVGLDNNPASTTLRVVDASIYPDTNFSILIGSEELEVTAVDLVTNELTVIRAQNGTAIANHNIGTQVRVLPVAGVTTGASITAAATTIEVIDADIFPTAVPFTIQIENEELLVTSVDTTLNRLAVTRAQNGTVATTHDLGSPVRVIPVFGTGFVGIDNASTTLSVVDASEFPAAPFSIRIDDEVMFVSAVDLVVDQLTVSRGELGTSATSHQIGGLVEVLTQSSSALTSQIGASQFATSLEVFDASVFPATPFTIRVDREEMLVTNVDLGTNTLTVVRGRNKTAIDIHYVPQVATVVSDTLTVETDAPFPTTTPFNIRIGDEDLRVISRTGNQFNVIRGINGTDRVPHNADEVVRYIETTAPIAYDATAAQVASALHALPSIASGDITVSIYDGPLTGDASGTVTIEFTNNLGKKDLVELTSDTSGLEKNEVQSITLDSLIVGGAFQLQYDGETTGDLNFNATPAEIQAELELLANIGPGNVVVTGGPLPGTPIQVEFTNTLGSQNILPQITVVNDRLVNNERQQLSINGGPTGGTFTLSVPGHGTTGNINWNANAAAVQTALEGIGTIGVGNVTVTGGGNLPGATFTIEFNGALEDTNIGNITRANSFTGGTNPNVVITQIIDGDSIMGTTATDIDGGPVSVTHVTDVDGVLSVRDAIVGLLTIGNNDVRVSGDLQGAGVVVQFTNALGGTDQIVMEVDNFQMSGGTANVVIDGTKGDGVPDDFVSRVTAMAGTPTGIAFSPLDFNLWHPTTKRADDAGHGVNNANDNSRNPANEDYTISNPGDAGDDRNVNEANGGLSFHFGFEQWVQNPTSNSDSYINYRAGTNAQLGIRTTVQHADLSSNTDIRNSYNFPGGGLGSLVSSDFSLAGADAKDRPTLYFNYFLETEGDDGSSNNNDGTDPFRDSARVFASRDGGVTWELVATNNSELSAANTGGPFAELPGFLSHLSDAGLNADAPRAENHQIVQELFDNSGNWRQARVDMSTFAGEPNIQIRVDFSTAGAMDDSSLGGTDSTFGEFRNGTRSIRSQDNLYEGFYIDDIIVGFAERGEMVTGPASNTDRGITNLDSGRTNDNNPSARPDILSGPYQLEIRRSGEYAFLPDATQSPIIVGTTFDTNDNHTLDVASTATTAFEPADGSFIWTPTDIEIQGQTIPAIAISPWATSTDQPFTGTQSLKSGSLSVLPASIYQATPLQLGGVAAGAGVIQFAYRTSSPNGDNGLRFFINDRPQALLPTGGDESGGNADTSFATGDSGYRVVSFPFTDPTNTVFTWVFASADGTPVNSATDVAFIDDINVLQGGTGLLGDKNRERAQGMFIVDSNVIRDSGTLGINVQPGTEQVNGGMPHPGSTINFPQVDLDRLVPGIVVQNNVIVGDSAIRFAGEASANPSRPVPFGRFVNNTLVGDGSGGIGFDITDNSSPTLMNNIITNFGTGIRDNTSQPLVIRSNYFQENGTNGPTGTDAIVQAAGTPLFVDAANDNYYLVESSSALDSSLNQLEDRFDYVTFKTELGIAISTIDAPELDVFGQLRINSSNNPGGGGSNVFVDRGAVDRSDLEQPFVVLLNPIDYANTLREDRDPNLTVVHLSDPIADSFVFLLNDGAGPNAPFEGTGINPASVNPATITVRRNNITLTEGVDFTLGYNELTGELRLTPFSSLWEPAGVYEITFDNNVIGDNAGNALRDNQADGTTKFTIILPEVPLDFGDAKLSGSLNVYGTLLGNDGARHAIINNASPRLGSYVDSEDDSALLTGGLDDTPATVVATSPSASAIFDIQPHATAAGGTTIRIDSLAIPPAAGDVISIDIGRVAKQFELVPTGIAPGVGNIPVRFATSDTAAQIATKLIAKINAEMNAAGDSLVVQAVAGSSDTIEIFNRDDEDGVNVGVYNDGTTDYIVFLKPGVTGTTTNKEDILGFLNPQDPTGAQIPVSVTGTGYVSAWIDFDGNGVFHPTLEKVIDNVLISDAANPTIFNVITPAGTTDKLTWARFRISPEGGLQPTGLAVGGEVEDYQVQIHNVPLPVPVDDPTSPSTHYTINEDSTLDTNDAPDIIPSVLDNDTISPLVFSPVTVVLDQDVSNGTLVLDSATGDFVYTPDPDFVGIDTFTYRLATQQSAIDTALPSTLYATVIIEVQPVNDTPRAADQTVVLLEDTVRTVTESELLANATADDVPSYPAGAPASPWDESGQVLHVVALHVGATTIDSTTPIGDFPIATSRGQILSATFDTSDPANIFLVSFDYQANADLNRDNLRLPTDSPILDEITYTISDDGKSDDPNVLGDGGADDEIGVLDPVNGRLTHTAKISFDVRPQNDDPIANDDVISRTSARWMAYWAGSTLPVPTEDQSLTIPIDFLLSNDVNARPTAADELADLNDGALVIPDPGTVLTTALGGTVTFNNDGTFTYRAPDNFYGEDTFTYTAEDAGINEDVSGNRPLAALTDTAVVTIFVEPINDNPVAFPRELLVDEVVEYDAFGNLVNNDRKVAFDAEFLLQQFGTNPVLAGVDDPTLIEPYNESNQALRVVAFTDADETIDVQSDLAASGGTGTLTMTTPSGGVLSFNFTAGAFVDGFYEPAVDYNGLTPHEADPVNPLEFFNYIVSDDGTVLLPPLPPGTAYTPDPFVETRSLPTRVSLTVADKNDAPEFPAFATVTFPEDIQADGTAVYYDIYAGSRIANYDPLAVRPDVIFPGHSTALDERATESLSFSYVSTVEPAGMFSAPPVLDQYGVLTLMPNPDAFGYAVFEITATDNGQSFNATTGLLEDDFRSTTRTLTVHITPVNDQPVTQDRTLTVAEVVDNDPLTGLPNGNQAILPILPEDLLRQSTVNDPAILTEQPSRESDFADGSQSIYDEHEQDLRVVVFGIPDGFGGFTTVTSADSGTVFPTINGGTLMFNFDASGAFSGGEYRPAINYNRLPPFNPTEAFTYIVEDFGATTIPGADQVTPAAPSPIDYTAVPDPFGNLNNRSVAKTVQITVTEVNDPPFIPDFDTGTTTVGGTTINYTPNSISFDERERTDAPSMTFDLYQIPGVGIEAGPLTALDELASQSLTSIIIQPAFDGTGNSLVPTGMMATNPTLTADGRITISPTPDAFGVAVFDVIVTDSGSGVAPNNNVSIRKLTITINAVNDVPQAADQTLDLVTEAIERDSNGNVISPVPVASITFDKAQLLRNAVEGVFDPALNPSFNENEQDLRVVAFRIPGVPAVVDGSIDEAGLTAGNGTVTRTTLNNATLTFTFVGGEFVSGTYTPSVDYNRRTPFAADDQFEFKIEDRGLVTIPGTNPVVTEDTGSLRSAYANATITTIEQNDPPEFNFLPVVDVLERDDNGETVVPNWATDIQAGPSTALDELERESVQFTLVPALSNIPAGLFRLPPKVANNGALSIFPSPDAVGTATIVIEATDLDPTTPGFVPASHFVTFTLNVQPVNDAPRLDPAVVNTSQTSTTDPDLSYSVGTDGTITYTLREDNTQPGGNATTAYFIPLVKGAVAPPNGFDSLGLLDVFKVGPDNESTAAPGGSQILQLASFPRTTQRGGSLTEVFENGQRVGLNYVPPINYNSAIGADDGFTYSVNDNSIVNGDPAAGETYSLTQGTLFEDQRTAVNRVRLRMSAVNDRPEFETSSLSVESAEDAGMTTKNGFAFNITGGPRTTATDESIQTLAFDVQPVGNAATFFTTQPTILSNGRLMYQSAPDAFGSFEFTVVLRDNGAMETATRGDLFESVPVTMTINVRPVNDAPVAVNNAPNLTYTVGEDGSVVIPFVGNAADNPGLLDFFRVGPSNETSALVGGGQSIDVATPYPSTSDGGGTLTPVLNAANVVIGLRYTPTLNFAGTDKFTYTISDDGVTVALGTGGAATNDFKSITNEVTIGVNAVNDPPQFSGAGDVDSVEDQGPVVVPNWATDVQAGPDDAIDELQGDGTNPAQTVSFMLNQISGSPSLFSVAPSVTISGSTASLSYTTAADANGDATFEVTLKDDGTPSQSVTKTFTIRVAPVNDVPTFTPGGVVNVDEDSDTYSEVWATNVSQGPADETGPPVRFEVTVPTESQGLFEILPTIDSNGVLQFKPAENASGSASLQVTAFDSEDAASIVATLQINIGEINDRPVAVSDELDTDEDAVVSIDSIDLTGNDVDPDLASNPLETLTVVLPASSTTQLGALLTYDSVSGKITYDPTDAAELQRMKPGDVLVDSFFYSVKDASGAESDPVEVQITVQGVNDAPVVNPDAVIINATGPTLFRPQDNDVDVDGTIVPTSIVITSQPTSGGLSVEEDGTLVYTPFASFDGEDQFRYTVADNLGQQSQQATVTITTSRLPIVPDFDDVVATSKDTTIVDVGAAAQAVEGELDLTSLTIVSGPSNGTASANADGTISYQADAGHIGTDSVQVTITDSAGRVSEPATINFNVVAFRLQNPNPNQFNDVNASGSVTTLDALLIINRIGLAPNNASSIPVTSSDSGPPYYDVNGDDIISALDALQVINQLSLQGSQASSEDATGQGSAEQIPLLSSVAQSAVSQSTTLHITPAVESIETPAKVVDSSQPSSQPKDFLDLIAESHDADEGEEEEDRLSALDVAFADLL</sequence>
<feature type="compositionally biased region" description="Low complexity" evidence="1">
    <location>
        <begin position="1402"/>
        <end position="1413"/>
    </location>
</feature>
<dbReference type="GO" id="GO:0007156">
    <property type="term" value="P:homophilic cell adhesion via plasma membrane adhesion molecules"/>
    <property type="evidence" value="ECO:0007669"/>
    <property type="project" value="InterPro"/>
</dbReference>
<dbReference type="Proteomes" id="UP000011991">
    <property type="component" value="Unassembled WGS sequence"/>
</dbReference>
<dbReference type="EMBL" id="ANOG01000333">
    <property type="protein sequence ID" value="EMI20702.1"/>
    <property type="molecule type" value="Genomic_DNA"/>
</dbReference>
<dbReference type="RefSeq" id="WP_008695309.1">
    <property type="nucleotide sequence ID" value="NZ_ANOG01000333.1"/>
</dbReference>
<feature type="domain" description="Cadherin" evidence="2">
    <location>
        <begin position="4622"/>
        <end position="4721"/>
    </location>
</feature>
<feature type="domain" description="Cadherin" evidence="2">
    <location>
        <begin position="4534"/>
        <end position="4616"/>
    </location>
</feature>
<dbReference type="NCBIfam" id="TIGR01965">
    <property type="entry name" value="VCBS_repeat"/>
    <property type="match status" value="1"/>
</dbReference>
<name>M5RZ78_9BACT</name>
<dbReference type="InterPro" id="IPR010221">
    <property type="entry name" value="VCBS_dom"/>
</dbReference>
<evidence type="ECO:0000259" key="2">
    <source>
        <dbReference type="PROSITE" id="PS50268"/>
    </source>
</evidence>
<protein>
    <submittedName>
        <fullName evidence="3">Surface-associated protein cshA</fullName>
    </submittedName>
</protein>
<dbReference type="GO" id="GO:0004553">
    <property type="term" value="F:hydrolase activity, hydrolyzing O-glycosyl compounds"/>
    <property type="evidence" value="ECO:0007669"/>
    <property type="project" value="InterPro"/>
</dbReference>
<dbReference type="Pfam" id="PF17803">
    <property type="entry name" value="Cadherin_4"/>
    <property type="match status" value="2"/>
</dbReference>
<dbReference type="InterPro" id="IPR045474">
    <property type="entry name" value="GEVED"/>
</dbReference>
<dbReference type="NCBIfam" id="NF012211">
    <property type="entry name" value="tand_rpt_95"/>
    <property type="match status" value="3"/>
</dbReference>
<evidence type="ECO:0000256" key="1">
    <source>
        <dbReference type="SAM" id="MobiDB-lite"/>
    </source>
</evidence>
<dbReference type="InterPro" id="IPR002105">
    <property type="entry name" value="Dockerin_1_rpt"/>
</dbReference>
<feature type="region of interest" description="Disordered" evidence="1">
    <location>
        <begin position="1691"/>
        <end position="1720"/>
    </location>
</feature>
<dbReference type="InterPro" id="IPR040853">
    <property type="entry name" value="RapA2_cadherin-like"/>
</dbReference>
<dbReference type="GO" id="GO:0000272">
    <property type="term" value="P:polysaccharide catabolic process"/>
    <property type="evidence" value="ECO:0007669"/>
    <property type="project" value="InterPro"/>
</dbReference>
<dbReference type="Gene3D" id="2.60.40.3440">
    <property type="match status" value="4"/>
</dbReference>
<dbReference type="InterPro" id="IPR002126">
    <property type="entry name" value="Cadherin-like_dom"/>
</dbReference>
<comment type="caution">
    <text evidence="3">The sequence shown here is derived from an EMBL/GenBank/DDBJ whole genome shotgun (WGS) entry which is preliminary data.</text>
</comment>
<dbReference type="Pfam" id="PF17963">
    <property type="entry name" value="Big_9"/>
    <property type="match status" value="5"/>
</dbReference>
<gene>
    <name evidence="3" type="ORF">RMSM_02384</name>
</gene>
<dbReference type="PATRIC" id="fig|1265738.3.peg.2393"/>
<dbReference type="Pfam" id="PF00404">
    <property type="entry name" value="Dockerin_1"/>
    <property type="match status" value="1"/>
</dbReference>
<dbReference type="PROSITE" id="PS50268">
    <property type="entry name" value="CADHERIN_2"/>
    <property type="match status" value="2"/>
</dbReference>
<feature type="compositionally biased region" description="Polar residues" evidence="1">
    <location>
        <begin position="1693"/>
        <end position="1715"/>
    </location>
</feature>
<accession>M5RZ78</accession>